<evidence type="ECO:0000256" key="3">
    <source>
        <dbReference type="ARBA" id="ARBA00022729"/>
    </source>
</evidence>
<dbReference type="SMART" id="SM00192">
    <property type="entry name" value="LDLa"/>
    <property type="match status" value="2"/>
</dbReference>
<evidence type="ECO:0000256" key="9">
    <source>
        <dbReference type="ARBA" id="ARBA00023180"/>
    </source>
</evidence>
<name>A0A8X6QV02_NEPPI</name>
<keyword evidence="2" id="KW-0812">Transmembrane</keyword>
<organism evidence="11 12">
    <name type="scientific">Nephila pilipes</name>
    <name type="common">Giant wood spider</name>
    <name type="synonym">Nephila maculata</name>
    <dbReference type="NCBI Taxonomy" id="299642"/>
    <lineage>
        <taxon>Eukaryota</taxon>
        <taxon>Metazoa</taxon>
        <taxon>Ecdysozoa</taxon>
        <taxon>Arthropoda</taxon>
        <taxon>Chelicerata</taxon>
        <taxon>Arachnida</taxon>
        <taxon>Araneae</taxon>
        <taxon>Araneomorphae</taxon>
        <taxon>Entelegynae</taxon>
        <taxon>Araneoidea</taxon>
        <taxon>Nephilidae</taxon>
        <taxon>Nephila</taxon>
    </lineage>
</organism>
<dbReference type="PANTHER" id="PTHR22722">
    <property type="entry name" value="LOW-DENSITY LIPOPROTEIN RECEPTOR-RELATED PROTEIN 2-RELATED"/>
    <property type="match status" value="1"/>
</dbReference>
<keyword evidence="9" id="KW-0325">Glycoprotein</keyword>
<sequence length="116" mass="13110">MAKVWKNRATSIIFTIGFFVTDLALGYMDASSCFELDFPCNNGDCIDAALWCDSHEDCSDGSDEAYCKKITFYYKNPNKCSKDFFKCDDGPCIPLRGRCNGYQSCSDNSDEKNCMY</sequence>
<dbReference type="CDD" id="cd00112">
    <property type="entry name" value="LDLa"/>
    <property type="match status" value="2"/>
</dbReference>
<evidence type="ECO:0000256" key="5">
    <source>
        <dbReference type="ARBA" id="ARBA00022989"/>
    </source>
</evidence>
<keyword evidence="7 10" id="KW-1015">Disulfide bond</keyword>
<dbReference type="AlphaFoldDB" id="A0A8X6QV02"/>
<dbReference type="FunFam" id="4.10.400.10:FF:000034">
    <property type="entry name" value="Low-density lipoprotein receptor-related protein 2"/>
    <property type="match status" value="1"/>
</dbReference>
<accession>A0A8X6QV02</accession>
<dbReference type="Gene3D" id="4.10.400.10">
    <property type="entry name" value="Low-density Lipoprotein Receptor"/>
    <property type="match status" value="2"/>
</dbReference>
<dbReference type="PROSITE" id="PS50068">
    <property type="entry name" value="LDLRA_2"/>
    <property type="match status" value="2"/>
</dbReference>
<feature type="disulfide bond" evidence="10">
    <location>
        <begin position="87"/>
        <end position="105"/>
    </location>
</feature>
<evidence type="ECO:0000256" key="4">
    <source>
        <dbReference type="ARBA" id="ARBA00022737"/>
    </source>
</evidence>
<keyword evidence="6" id="KW-0472">Membrane</keyword>
<keyword evidence="8" id="KW-0675">Receptor</keyword>
<evidence type="ECO:0000256" key="1">
    <source>
        <dbReference type="ARBA" id="ARBA00004167"/>
    </source>
</evidence>
<evidence type="ECO:0000313" key="11">
    <source>
        <dbReference type="EMBL" id="GFU37953.1"/>
    </source>
</evidence>
<dbReference type="InterPro" id="IPR051221">
    <property type="entry name" value="LDLR-related"/>
</dbReference>
<feature type="disulfide bond" evidence="10">
    <location>
        <begin position="80"/>
        <end position="92"/>
    </location>
</feature>
<dbReference type="InterPro" id="IPR036055">
    <property type="entry name" value="LDL_receptor-like_sf"/>
</dbReference>
<protein>
    <submittedName>
        <fullName evidence="11">Uncharacterized protein</fullName>
    </submittedName>
</protein>
<dbReference type="EMBL" id="BMAW01035041">
    <property type="protein sequence ID" value="GFU37953.1"/>
    <property type="molecule type" value="Genomic_DNA"/>
</dbReference>
<feature type="disulfide bond" evidence="10">
    <location>
        <begin position="52"/>
        <end position="67"/>
    </location>
</feature>
<dbReference type="PROSITE" id="PS01209">
    <property type="entry name" value="LDLRA_1"/>
    <property type="match status" value="1"/>
</dbReference>
<evidence type="ECO:0000256" key="6">
    <source>
        <dbReference type="ARBA" id="ARBA00023136"/>
    </source>
</evidence>
<dbReference type="PRINTS" id="PR00261">
    <property type="entry name" value="LDLRECEPTOR"/>
</dbReference>
<dbReference type="InterPro" id="IPR023415">
    <property type="entry name" value="LDLR_class-A_CS"/>
</dbReference>
<gene>
    <name evidence="11" type="ORF">NPIL_476731</name>
</gene>
<keyword evidence="5" id="KW-1133">Transmembrane helix</keyword>
<keyword evidence="4" id="KW-0677">Repeat</keyword>
<comment type="caution">
    <text evidence="11">The sequence shown here is derived from an EMBL/GenBank/DDBJ whole genome shotgun (WGS) entry which is preliminary data.</text>
</comment>
<dbReference type="InterPro" id="IPR002172">
    <property type="entry name" value="LDrepeatLR_classA_rpt"/>
</dbReference>
<evidence type="ECO:0000256" key="8">
    <source>
        <dbReference type="ARBA" id="ARBA00023170"/>
    </source>
</evidence>
<evidence type="ECO:0000256" key="7">
    <source>
        <dbReference type="ARBA" id="ARBA00023157"/>
    </source>
</evidence>
<dbReference type="Pfam" id="PF00057">
    <property type="entry name" value="Ldl_recept_a"/>
    <property type="match status" value="2"/>
</dbReference>
<dbReference type="Proteomes" id="UP000887013">
    <property type="component" value="Unassembled WGS sequence"/>
</dbReference>
<dbReference type="GO" id="GO:0043235">
    <property type="term" value="C:receptor complex"/>
    <property type="evidence" value="ECO:0007669"/>
    <property type="project" value="TreeGrafter"/>
</dbReference>
<dbReference type="OrthoDB" id="6482518at2759"/>
<evidence type="ECO:0000256" key="2">
    <source>
        <dbReference type="ARBA" id="ARBA00022692"/>
    </source>
</evidence>
<proteinExistence type="predicted"/>
<keyword evidence="12" id="KW-1185">Reference proteome</keyword>
<feature type="disulfide bond" evidence="10">
    <location>
        <begin position="40"/>
        <end position="58"/>
    </location>
</feature>
<feature type="disulfide bond" evidence="10">
    <location>
        <begin position="99"/>
        <end position="114"/>
    </location>
</feature>
<reference evidence="11" key="1">
    <citation type="submission" date="2020-08" db="EMBL/GenBank/DDBJ databases">
        <title>Multicomponent nature underlies the extraordinary mechanical properties of spider dragline silk.</title>
        <authorList>
            <person name="Kono N."/>
            <person name="Nakamura H."/>
            <person name="Mori M."/>
            <person name="Yoshida Y."/>
            <person name="Ohtoshi R."/>
            <person name="Malay A.D."/>
            <person name="Moran D.A.P."/>
            <person name="Tomita M."/>
            <person name="Numata K."/>
            <person name="Arakawa K."/>
        </authorList>
    </citation>
    <scope>NUCLEOTIDE SEQUENCE</scope>
</reference>
<dbReference type="GO" id="GO:0005886">
    <property type="term" value="C:plasma membrane"/>
    <property type="evidence" value="ECO:0007669"/>
    <property type="project" value="TreeGrafter"/>
</dbReference>
<dbReference type="SUPFAM" id="SSF57424">
    <property type="entry name" value="LDL receptor-like module"/>
    <property type="match status" value="2"/>
</dbReference>
<feature type="disulfide bond" evidence="10">
    <location>
        <begin position="33"/>
        <end position="45"/>
    </location>
</feature>
<evidence type="ECO:0000313" key="12">
    <source>
        <dbReference type="Proteomes" id="UP000887013"/>
    </source>
</evidence>
<evidence type="ECO:0000256" key="10">
    <source>
        <dbReference type="PROSITE-ProRule" id="PRU00124"/>
    </source>
</evidence>
<comment type="subcellular location">
    <subcellularLocation>
        <location evidence="1">Membrane</location>
        <topology evidence="1">Single-pass membrane protein</topology>
    </subcellularLocation>
</comment>
<keyword evidence="3" id="KW-0732">Signal</keyword>